<protein>
    <submittedName>
        <fullName evidence="1">Uncharacterized protein</fullName>
    </submittedName>
</protein>
<reference evidence="1" key="1">
    <citation type="submission" date="2022-07" db="EMBL/GenBank/DDBJ databases">
        <title>Genome Sequence of Lecanicillium saksenae.</title>
        <authorList>
            <person name="Buettner E."/>
        </authorList>
    </citation>
    <scope>NUCLEOTIDE SEQUENCE</scope>
    <source>
        <strain evidence="1">VT-O1</strain>
    </source>
</reference>
<organism evidence="1 2">
    <name type="scientific">Lecanicillium saksenae</name>
    <dbReference type="NCBI Taxonomy" id="468837"/>
    <lineage>
        <taxon>Eukaryota</taxon>
        <taxon>Fungi</taxon>
        <taxon>Dikarya</taxon>
        <taxon>Ascomycota</taxon>
        <taxon>Pezizomycotina</taxon>
        <taxon>Sordariomycetes</taxon>
        <taxon>Hypocreomycetidae</taxon>
        <taxon>Hypocreales</taxon>
        <taxon>Cordycipitaceae</taxon>
        <taxon>Lecanicillium</taxon>
    </lineage>
</organism>
<sequence length="496" mass="53834">MDDCGEDDCTSCYGEEKSPVIIEEICPPSSQPLVTAIYSQDVNAVTAILSQGPNLANSLVSLKAFNYKVLECAPPNSAAKAFHTIEPLLLFAATIHHYKNKEKYTRNVPEDSIGVVRAILHHGGRIPSNAPTGAQAAAWRKACSQYGTAVQDCPAILELCIQAGEGVTRIVEIFDEPRVVPGRCWQDTLRCAAIHDADRSMGLLLDSMLAQGRGSNNVIDAFLSRGGAALIDSEHPFGQPDRTLLLTAASCSRLDKRNIFNLEGIPKREALVCALVDAGANIQYDGLVRRVCEWAGPTALNRILSKYDPKSKLPWHGVVFFQEGTENNAALVDEPSLLHIASICLNIAAVEAIILHGFHDESDNRNRTPLHWLSLENDGHYAAATADMTADKRAGTRAPAHLAVRTAQMLVEVAKVQVNQQDEYGRTALHYACKLKRVELIEALLGFGAEMSIKDNNAFMPLPKNGMTAGLSPPTLPVLQQHSGSMSQTTSMLRTL</sequence>
<dbReference type="EMBL" id="JANAKD010002038">
    <property type="protein sequence ID" value="KAJ3475068.1"/>
    <property type="molecule type" value="Genomic_DNA"/>
</dbReference>
<comment type="caution">
    <text evidence="1">The sequence shown here is derived from an EMBL/GenBank/DDBJ whole genome shotgun (WGS) entry which is preliminary data.</text>
</comment>
<gene>
    <name evidence="1" type="ORF">NLG97_g9589</name>
</gene>
<name>A0ACC1QFK2_9HYPO</name>
<evidence type="ECO:0000313" key="2">
    <source>
        <dbReference type="Proteomes" id="UP001148737"/>
    </source>
</evidence>
<accession>A0ACC1QFK2</accession>
<keyword evidence="2" id="KW-1185">Reference proteome</keyword>
<proteinExistence type="predicted"/>
<dbReference type="Proteomes" id="UP001148737">
    <property type="component" value="Unassembled WGS sequence"/>
</dbReference>
<evidence type="ECO:0000313" key="1">
    <source>
        <dbReference type="EMBL" id="KAJ3475068.1"/>
    </source>
</evidence>